<evidence type="ECO:0000256" key="6">
    <source>
        <dbReference type="ARBA" id="ARBA00022989"/>
    </source>
</evidence>
<comment type="similarity">
    <text evidence="2 9">Belongs to the MIP/aquaporin (TC 1.A.8) family.</text>
</comment>
<reference evidence="12 13" key="1">
    <citation type="journal article" date="2015" name="Genome Announc.">
        <title>Draft Genome Sequence and Gene Annotation of the Entomopathogenic Fungus Verticillium hemipterigenum.</title>
        <authorList>
            <person name="Horn F."/>
            <person name="Habel A."/>
            <person name="Scharf D.H."/>
            <person name="Dworschak J."/>
            <person name="Brakhage A.A."/>
            <person name="Guthke R."/>
            <person name="Hertweck C."/>
            <person name="Linde J."/>
        </authorList>
    </citation>
    <scope>NUCLEOTIDE SEQUENCE [LARGE SCALE GENOMIC DNA]</scope>
</reference>
<keyword evidence="3 9" id="KW-0813">Transport</keyword>
<organism evidence="12 13">
    <name type="scientific">[Torrubiella] hemipterigena</name>
    <dbReference type="NCBI Taxonomy" id="1531966"/>
    <lineage>
        <taxon>Eukaryota</taxon>
        <taxon>Fungi</taxon>
        <taxon>Dikarya</taxon>
        <taxon>Ascomycota</taxon>
        <taxon>Pezizomycotina</taxon>
        <taxon>Sordariomycetes</taxon>
        <taxon>Hypocreomycetidae</taxon>
        <taxon>Hypocreales</taxon>
        <taxon>Clavicipitaceae</taxon>
        <taxon>Clavicipitaceae incertae sedis</taxon>
        <taxon>'Torrubiella' clade</taxon>
    </lineage>
</organism>
<dbReference type="AlphaFoldDB" id="A0A0A1T1K9"/>
<dbReference type="FunFam" id="1.20.1080.10:FF:000014">
    <property type="entry name" value="Aquaporin 1"/>
    <property type="match status" value="1"/>
</dbReference>
<evidence type="ECO:0000256" key="10">
    <source>
        <dbReference type="SAM" id="MobiDB-lite"/>
    </source>
</evidence>
<evidence type="ECO:0000256" key="11">
    <source>
        <dbReference type="SAM" id="Phobius"/>
    </source>
</evidence>
<evidence type="ECO:0000256" key="4">
    <source>
        <dbReference type="ARBA" id="ARBA00022692"/>
    </source>
</evidence>
<feature type="transmembrane region" description="Helical" evidence="11">
    <location>
        <begin position="166"/>
        <end position="185"/>
    </location>
</feature>
<keyword evidence="6 11" id="KW-1133">Transmembrane helix</keyword>
<dbReference type="EMBL" id="CDHN01000003">
    <property type="protein sequence ID" value="CEJ91056.1"/>
    <property type="molecule type" value="Genomic_DNA"/>
</dbReference>
<feature type="transmembrane region" description="Helical" evidence="11">
    <location>
        <begin position="34"/>
        <end position="54"/>
    </location>
</feature>
<dbReference type="PANTHER" id="PTHR19139">
    <property type="entry name" value="AQUAPORIN TRANSPORTER"/>
    <property type="match status" value="1"/>
</dbReference>
<dbReference type="GO" id="GO:0005886">
    <property type="term" value="C:plasma membrane"/>
    <property type="evidence" value="ECO:0007669"/>
    <property type="project" value="TreeGrafter"/>
</dbReference>
<evidence type="ECO:0000256" key="7">
    <source>
        <dbReference type="ARBA" id="ARBA00023136"/>
    </source>
</evidence>
<protein>
    <submittedName>
        <fullName evidence="12">Putative Aquaporin-2</fullName>
    </submittedName>
</protein>
<proteinExistence type="inferred from homology"/>
<feature type="transmembrane region" description="Helical" evidence="11">
    <location>
        <begin position="124"/>
        <end position="146"/>
    </location>
</feature>
<feature type="transmembrane region" description="Helical" evidence="11">
    <location>
        <begin position="233"/>
        <end position="253"/>
    </location>
</feature>
<evidence type="ECO:0000256" key="2">
    <source>
        <dbReference type="ARBA" id="ARBA00006175"/>
    </source>
</evidence>
<evidence type="ECO:0000256" key="8">
    <source>
        <dbReference type="ARBA" id="ARBA00034651"/>
    </source>
</evidence>
<evidence type="ECO:0000313" key="13">
    <source>
        <dbReference type="Proteomes" id="UP000039046"/>
    </source>
</evidence>
<keyword evidence="5" id="KW-0677">Repeat</keyword>
<dbReference type="Gene3D" id="1.20.1080.10">
    <property type="entry name" value="Glycerol uptake facilitator protein"/>
    <property type="match status" value="1"/>
</dbReference>
<feature type="transmembrane region" description="Helical" evidence="11">
    <location>
        <begin position="74"/>
        <end position="98"/>
    </location>
</feature>
<dbReference type="HOGENOM" id="CLU_020019_1_7_1"/>
<dbReference type="STRING" id="1531966.A0A0A1T1K9"/>
<comment type="catalytic activity">
    <reaction evidence="8">
        <text>H2O(in) = H2O(out)</text>
        <dbReference type="Rhea" id="RHEA:29667"/>
        <dbReference type="ChEBI" id="CHEBI:15377"/>
    </reaction>
</comment>
<evidence type="ECO:0000256" key="3">
    <source>
        <dbReference type="ARBA" id="ARBA00022448"/>
    </source>
</evidence>
<dbReference type="OrthoDB" id="3222at2759"/>
<keyword evidence="7 11" id="KW-0472">Membrane</keyword>
<sequence>MSNTNDVFDVEATSLQQDTHKPIHRGIPAGPRNALVVLIGEFCGTFMFLLLSFIGAQTAINNNDPKNTDPDAPLLPMSLLYIASAFGTALAANVWIFYRVSGGMFNPAVTLALVLVGAMKPLRALMVIPTQLAAAIAAAGVVNGILPGPLRVGNALGAGTQPVQGVFLEMFLTAQLVLTIYFLAVEKHRATFLAPIGVGVSVFIAHIAGTNYTGTSVNPVRSFGPAVIVGFPHYHWIYWIGPFLGTFLAFGVYSSMKFLDYSTANPGQDHDDIDRANKHMNAPVRAHATSLSSAHSRSTLVGSPSGRPRPGKDSHSSRDGVQGH</sequence>
<name>A0A0A1T1K9_9HYPO</name>
<dbReference type="PRINTS" id="PR00783">
    <property type="entry name" value="MINTRINSICP"/>
</dbReference>
<keyword evidence="4 9" id="KW-0812">Transmembrane</keyword>
<dbReference type="Proteomes" id="UP000039046">
    <property type="component" value="Unassembled WGS sequence"/>
</dbReference>
<dbReference type="InterPro" id="IPR023271">
    <property type="entry name" value="Aquaporin-like"/>
</dbReference>
<dbReference type="InterPro" id="IPR034294">
    <property type="entry name" value="Aquaporin_transptr"/>
</dbReference>
<evidence type="ECO:0000256" key="1">
    <source>
        <dbReference type="ARBA" id="ARBA00004141"/>
    </source>
</evidence>
<feature type="region of interest" description="Disordered" evidence="10">
    <location>
        <begin position="284"/>
        <end position="324"/>
    </location>
</feature>
<dbReference type="SUPFAM" id="SSF81338">
    <property type="entry name" value="Aquaporin-like"/>
    <property type="match status" value="1"/>
</dbReference>
<evidence type="ECO:0000256" key="9">
    <source>
        <dbReference type="RuleBase" id="RU000477"/>
    </source>
</evidence>
<accession>A0A0A1T1K9</accession>
<feature type="compositionally biased region" description="Polar residues" evidence="10">
    <location>
        <begin position="289"/>
        <end position="302"/>
    </location>
</feature>
<comment type="subcellular location">
    <subcellularLocation>
        <location evidence="1">Membrane</location>
        <topology evidence="1">Multi-pass membrane protein</topology>
    </subcellularLocation>
</comment>
<keyword evidence="13" id="KW-1185">Reference proteome</keyword>
<evidence type="ECO:0000313" key="12">
    <source>
        <dbReference type="EMBL" id="CEJ91056.1"/>
    </source>
</evidence>
<dbReference type="GO" id="GO:0015250">
    <property type="term" value="F:water channel activity"/>
    <property type="evidence" value="ECO:0007669"/>
    <property type="project" value="TreeGrafter"/>
</dbReference>
<dbReference type="PANTHER" id="PTHR19139:SF199">
    <property type="entry name" value="MIP17260P"/>
    <property type="match status" value="1"/>
</dbReference>
<dbReference type="Pfam" id="PF00230">
    <property type="entry name" value="MIP"/>
    <property type="match status" value="1"/>
</dbReference>
<feature type="transmembrane region" description="Helical" evidence="11">
    <location>
        <begin position="192"/>
        <end position="213"/>
    </location>
</feature>
<gene>
    <name evidence="12" type="ORF">VHEMI06794</name>
</gene>
<dbReference type="InterPro" id="IPR000425">
    <property type="entry name" value="MIP"/>
</dbReference>
<evidence type="ECO:0000256" key="5">
    <source>
        <dbReference type="ARBA" id="ARBA00022737"/>
    </source>
</evidence>